<evidence type="ECO:0000313" key="2">
    <source>
        <dbReference type="EMBL" id="QCI63196.1"/>
    </source>
</evidence>
<dbReference type="SUPFAM" id="SSF53448">
    <property type="entry name" value="Nucleotide-diphospho-sugar transferases"/>
    <property type="match status" value="1"/>
</dbReference>
<dbReference type="Proteomes" id="UP000298781">
    <property type="component" value="Chromosome"/>
</dbReference>
<dbReference type="Pfam" id="PF00535">
    <property type="entry name" value="Glycos_transf_2"/>
    <property type="match status" value="1"/>
</dbReference>
<dbReference type="RefSeq" id="WP_136958657.1">
    <property type="nucleotide sequence ID" value="NZ_CP039690.1"/>
</dbReference>
<dbReference type="InterPro" id="IPR029044">
    <property type="entry name" value="Nucleotide-diphossugar_trans"/>
</dbReference>
<dbReference type="InterPro" id="IPR001173">
    <property type="entry name" value="Glyco_trans_2-like"/>
</dbReference>
<dbReference type="InterPro" id="IPR050834">
    <property type="entry name" value="Glycosyltransf_2"/>
</dbReference>
<feature type="domain" description="Glycosyltransferase 2-like" evidence="1">
    <location>
        <begin position="7"/>
        <end position="112"/>
    </location>
</feature>
<keyword evidence="3" id="KW-1185">Reference proteome</keyword>
<name>A0A4D7B138_9HYPH</name>
<organism evidence="2 3">
    <name type="scientific">Phreatobacter stygius</name>
    <dbReference type="NCBI Taxonomy" id="1940610"/>
    <lineage>
        <taxon>Bacteria</taxon>
        <taxon>Pseudomonadati</taxon>
        <taxon>Pseudomonadota</taxon>
        <taxon>Alphaproteobacteria</taxon>
        <taxon>Hyphomicrobiales</taxon>
        <taxon>Phreatobacteraceae</taxon>
        <taxon>Phreatobacter</taxon>
    </lineage>
</organism>
<dbReference type="Gene3D" id="3.90.550.10">
    <property type="entry name" value="Spore Coat Polysaccharide Biosynthesis Protein SpsA, Chain A"/>
    <property type="match status" value="1"/>
</dbReference>
<dbReference type="EMBL" id="CP039690">
    <property type="protein sequence ID" value="QCI63196.1"/>
    <property type="molecule type" value="Genomic_DNA"/>
</dbReference>
<accession>A0A4D7B138</accession>
<proteinExistence type="predicted"/>
<dbReference type="PANTHER" id="PTHR43685">
    <property type="entry name" value="GLYCOSYLTRANSFERASE"/>
    <property type="match status" value="1"/>
</dbReference>
<dbReference type="AlphaFoldDB" id="A0A4D7B138"/>
<sequence>MTTPVFTILMPITRSPEMLPYAIASVLAQTRGDFELFIICDGAPQETVDAARTAAAGDRRIRVFEHPKGERHGEAYRDLALRQAAGRLVCQIPDDDLWFPDHLQEIERLLADFEFGNLPHVSVTPGSGAQVLVADLADPAIQHRMRTTPFNIFGPTVTGYRLEAYRRLPVGWSPAPSSLATDLFMWRKFLARPDITAGTRFGTVTSIHFPASLRKDWTPAQRHDEIARHARIVRSPAEGDRFRQHAQRRTARDFYGLQGLVEASRQGMDAAEARIATVTGERDVLAAALAAAREPHDDLRARYAEASAQLAAMRTSTSWRLTASLRAVGRRIKRLR</sequence>
<dbReference type="PANTHER" id="PTHR43685:SF2">
    <property type="entry name" value="GLYCOSYLTRANSFERASE 2-LIKE DOMAIN-CONTAINING PROTEIN"/>
    <property type="match status" value="1"/>
</dbReference>
<evidence type="ECO:0000313" key="3">
    <source>
        <dbReference type="Proteomes" id="UP000298781"/>
    </source>
</evidence>
<protein>
    <submittedName>
        <fullName evidence="2">Glycosyltransferase family 2 protein</fullName>
    </submittedName>
</protein>
<dbReference type="GO" id="GO:0016740">
    <property type="term" value="F:transferase activity"/>
    <property type="evidence" value="ECO:0007669"/>
    <property type="project" value="UniProtKB-KW"/>
</dbReference>
<gene>
    <name evidence="2" type="ORF">E8M01_02450</name>
</gene>
<dbReference type="KEGG" id="pstg:E8M01_02450"/>
<keyword evidence="2" id="KW-0808">Transferase</keyword>
<reference evidence="2 3" key="1">
    <citation type="submission" date="2019-04" db="EMBL/GenBank/DDBJ databases">
        <title>Phreatobacter aquaticus sp. nov.</title>
        <authorList>
            <person name="Choi A."/>
        </authorList>
    </citation>
    <scope>NUCLEOTIDE SEQUENCE [LARGE SCALE GENOMIC DNA]</scope>
    <source>
        <strain evidence="2 3">KCTC 52518</strain>
    </source>
</reference>
<dbReference type="OrthoDB" id="5291101at2"/>
<dbReference type="CDD" id="cd00761">
    <property type="entry name" value="Glyco_tranf_GTA_type"/>
    <property type="match status" value="1"/>
</dbReference>
<evidence type="ECO:0000259" key="1">
    <source>
        <dbReference type="Pfam" id="PF00535"/>
    </source>
</evidence>